<proteinExistence type="predicted"/>
<dbReference type="Pfam" id="PF13560">
    <property type="entry name" value="HTH_31"/>
    <property type="match status" value="1"/>
</dbReference>
<dbReference type="InterPro" id="IPR041413">
    <property type="entry name" value="MLTR_LBD"/>
</dbReference>
<evidence type="ECO:0000313" key="3">
    <source>
        <dbReference type="EMBL" id="MEU2121075.1"/>
    </source>
</evidence>
<dbReference type="CDD" id="cd00093">
    <property type="entry name" value="HTH_XRE"/>
    <property type="match status" value="1"/>
</dbReference>
<dbReference type="Proteomes" id="UP001550535">
    <property type="component" value="Unassembled WGS sequence"/>
</dbReference>
<dbReference type="SUPFAM" id="SSF47413">
    <property type="entry name" value="lambda repressor-like DNA-binding domains"/>
    <property type="match status" value="1"/>
</dbReference>
<protein>
    <submittedName>
        <fullName evidence="3">Helix-turn-helix domain-containing protein</fullName>
    </submittedName>
</protein>
<feature type="region of interest" description="Disordered" evidence="1">
    <location>
        <begin position="1"/>
        <end position="26"/>
    </location>
</feature>
<gene>
    <name evidence="3" type="ORF">ABZ507_04505</name>
</gene>
<keyword evidence="4" id="KW-1185">Reference proteome</keyword>
<dbReference type="Pfam" id="PF17765">
    <property type="entry name" value="MLTR_LBD"/>
    <property type="match status" value="1"/>
</dbReference>
<dbReference type="InterPro" id="IPR001387">
    <property type="entry name" value="Cro/C1-type_HTH"/>
</dbReference>
<name>A0ABV2X5D0_9NOCA</name>
<dbReference type="Gene3D" id="1.10.260.40">
    <property type="entry name" value="lambda repressor-like DNA-binding domains"/>
    <property type="match status" value="1"/>
</dbReference>
<reference evidence="3 4" key="1">
    <citation type="submission" date="2024-06" db="EMBL/GenBank/DDBJ databases">
        <title>The Natural Products Discovery Center: Release of the First 8490 Sequenced Strains for Exploring Actinobacteria Biosynthetic Diversity.</title>
        <authorList>
            <person name="Kalkreuter E."/>
            <person name="Kautsar S.A."/>
            <person name="Yang D."/>
            <person name="Bader C.D."/>
            <person name="Teijaro C.N."/>
            <person name="Fluegel L."/>
            <person name="Davis C.M."/>
            <person name="Simpson J.R."/>
            <person name="Lauterbach L."/>
            <person name="Steele A.D."/>
            <person name="Gui C."/>
            <person name="Meng S."/>
            <person name="Li G."/>
            <person name="Viehrig K."/>
            <person name="Ye F."/>
            <person name="Su P."/>
            <person name="Kiefer A.F."/>
            <person name="Nichols A."/>
            <person name="Cepeda A.J."/>
            <person name="Yan W."/>
            <person name="Fan B."/>
            <person name="Jiang Y."/>
            <person name="Adhikari A."/>
            <person name="Zheng C.-J."/>
            <person name="Schuster L."/>
            <person name="Cowan T.M."/>
            <person name="Smanski M.J."/>
            <person name="Chevrette M.G."/>
            <person name="De Carvalho L.P.S."/>
            <person name="Shen B."/>
        </authorList>
    </citation>
    <scope>NUCLEOTIDE SEQUENCE [LARGE SCALE GENOMIC DNA]</scope>
    <source>
        <strain evidence="3 4">NPDC019434</strain>
    </source>
</reference>
<dbReference type="EMBL" id="JBEYBR010000007">
    <property type="protein sequence ID" value="MEU2121075.1"/>
    <property type="molecule type" value="Genomic_DNA"/>
</dbReference>
<dbReference type="PANTHER" id="PTHR35010:SF2">
    <property type="entry name" value="BLL4672 PROTEIN"/>
    <property type="match status" value="1"/>
</dbReference>
<dbReference type="PROSITE" id="PS50943">
    <property type="entry name" value="HTH_CROC1"/>
    <property type="match status" value="1"/>
</dbReference>
<dbReference type="Gene3D" id="3.30.450.180">
    <property type="match status" value="1"/>
</dbReference>
<dbReference type="PANTHER" id="PTHR35010">
    <property type="entry name" value="BLL4672 PROTEIN-RELATED"/>
    <property type="match status" value="1"/>
</dbReference>
<dbReference type="RefSeq" id="WP_357810405.1">
    <property type="nucleotide sequence ID" value="NZ_JBEYBM010000033.1"/>
</dbReference>
<evidence type="ECO:0000259" key="2">
    <source>
        <dbReference type="PROSITE" id="PS50943"/>
    </source>
</evidence>
<sequence length="279" mass="31659">MTRTTNPAHHSRRRRQDRASSSRSEIPDLGGWARRIRERRKLPRPRAAARLHISKEMLKKIEHNQATPSPAVLNHLITAYDLDRAQERYTRDLARPPVALPPIAELRTSTNTPEHRATLTYLDRREIAGAYIDPLWNVVLANERFTAGLPGIEGFRDNIALWFFHPGSTTATAEPIVVYWDSAAAYLVATLRGALGRHRETPHALTLFHDLRAAATFREAWETSDAVAYGRRPEEPLPLRDPTTGELYSARIHLGYASSSHDVRFCVYYRQPYSGPALL</sequence>
<dbReference type="InterPro" id="IPR010982">
    <property type="entry name" value="Lambda_DNA-bd_dom_sf"/>
</dbReference>
<feature type="domain" description="HTH cro/C1-type" evidence="2">
    <location>
        <begin position="34"/>
        <end position="88"/>
    </location>
</feature>
<comment type="caution">
    <text evidence="3">The sequence shown here is derived from an EMBL/GenBank/DDBJ whole genome shotgun (WGS) entry which is preliminary data.</text>
</comment>
<evidence type="ECO:0000256" key="1">
    <source>
        <dbReference type="SAM" id="MobiDB-lite"/>
    </source>
</evidence>
<organism evidence="3 4">
    <name type="scientific">Nocardia niwae</name>
    <dbReference type="NCBI Taxonomy" id="626084"/>
    <lineage>
        <taxon>Bacteria</taxon>
        <taxon>Bacillati</taxon>
        <taxon>Actinomycetota</taxon>
        <taxon>Actinomycetes</taxon>
        <taxon>Mycobacteriales</taxon>
        <taxon>Nocardiaceae</taxon>
        <taxon>Nocardia</taxon>
    </lineage>
</organism>
<evidence type="ECO:0000313" key="4">
    <source>
        <dbReference type="Proteomes" id="UP001550535"/>
    </source>
</evidence>
<accession>A0ABV2X5D0</accession>